<evidence type="ECO:0000313" key="2">
    <source>
        <dbReference type="EMBL" id="KAJ6997535.1"/>
    </source>
</evidence>
<gene>
    <name evidence="2" type="ORF">NC653_013950</name>
</gene>
<comment type="caution">
    <text evidence="2">The sequence shown here is derived from an EMBL/GenBank/DDBJ whole genome shotgun (WGS) entry which is preliminary data.</text>
</comment>
<dbReference type="AlphaFoldDB" id="A0AAD6QWM5"/>
<accession>A0AAD6QWM5</accession>
<sequence length="74" mass="8448">MGKQLSLEEEHNNFTQAKEPRPNEVAFNAMEEDNSFIQHEERTSLEAGVNTLEPISSFLNSNSDIVAHRFRCVI</sequence>
<name>A0AAD6QWM5_9ROSI</name>
<proteinExistence type="predicted"/>
<dbReference type="EMBL" id="JAQIZT010000005">
    <property type="protein sequence ID" value="KAJ6997535.1"/>
    <property type="molecule type" value="Genomic_DNA"/>
</dbReference>
<reference evidence="2" key="1">
    <citation type="journal article" date="2023" name="Mol. Ecol. Resour.">
        <title>Chromosome-level genome assembly of a triploid poplar Populus alba 'Berolinensis'.</title>
        <authorList>
            <person name="Chen S."/>
            <person name="Yu Y."/>
            <person name="Wang X."/>
            <person name="Wang S."/>
            <person name="Zhang T."/>
            <person name="Zhou Y."/>
            <person name="He R."/>
            <person name="Meng N."/>
            <person name="Wang Y."/>
            <person name="Liu W."/>
            <person name="Liu Z."/>
            <person name="Liu J."/>
            <person name="Guo Q."/>
            <person name="Huang H."/>
            <person name="Sederoff R.R."/>
            <person name="Wang G."/>
            <person name="Qu G."/>
            <person name="Chen S."/>
        </authorList>
    </citation>
    <scope>NUCLEOTIDE SEQUENCE</scope>
    <source>
        <strain evidence="2">SC-2020</strain>
    </source>
</reference>
<feature type="region of interest" description="Disordered" evidence="1">
    <location>
        <begin position="1"/>
        <end position="22"/>
    </location>
</feature>
<organism evidence="2 3">
    <name type="scientific">Populus alba x Populus x berolinensis</name>
    <dbReference type="NCBI Taxonomy" id="444605"/>
    <lineage>
        <taxon>Eukaryota</taxon>
        <taxon>Viridiplantae</taxon>
        <taxon>Streptophyta</taxon>
        <taxon>Embryophyta</taxon>
        <taxon>Tracheophyta</taxon>
        <taxon>Spermatophyta</taxon>
        <taxon>Magnoliopsida</taxon>
        <taxon>eudicotyledons</taxon>
        <taxon>Gunneridae</taxon>
        <taxon>Pentapetalae</taxon>
        <taxon>rosids</taxon>
        <taxon>fabids</taxon>
        <taxon>Malpighiales</taxon>
        <taxon>Salicaceae</taxon>
        <taxon>Saliceae</taxon>
        <taxon>Populus</taxon>
    </lineage>
</organism>
<dbReference type="Proteomes" id="UP001164929">
    <property type="component" value="Chromosome 5"/>
</dbReference>
<evidence type="ECO:0000313" key="3">
    <source>
        <dbReference type="Proteomes" id="UP001164929"/>
    </source>
</evidence>
<protein>
    <submittedName>
        <fullName evidence="2">Uncharacterized protein</fullName>
    </submittedName>
</protein>
<evidence type="ECO:0000256" key="1">
    <source>
        <dbReference type="SAM" id="MobiDB-lite"/>
    </source>
</evidence>
<keyword evidence="3" id="KW-1185">Reference proteome</keyword>